<keyword evidence="2" id="KW-1185">Reference proteome</keyword>
<evidence type="ECO:0000313" key="2">
    <source>
        <dbReference type="Proteomes" id="UP000707451"/>
    </source>
</evidence>
<dbReference type="OrthoDB" id="432528at2759"/>
<reference evidence="1" key="1">
    <citation type="submission" date="2021-06" db="EMBL/GenBank/DDBJ databases">
        <title>Genome Sequence of Mortierella hyaline Strain SCG-10, a Cold-Adapted, Nitrate-Reducing Fungus Isolated from Soil in Minnesota, USA.</title>
        <authorList>
            <person name="Aldossari N."/>
        </authorList>
    </citation>
    <scope>NUCLEOTIDE SEQUENCE</scope>
    <source>
        <strain evidence="1">SCG-10</strain>
    </source>
</reference>
<dbReference type="AlphaFoldDB" id="A0A9P7Y3E1"/>
<gene>
    <name evidence="1" type="ORF">KI688_005735</name>
</gene>
<sequence>MYPERLHALGMTMVYSRSLQTLTTLSLARSPAYATRFHLATGEFADLSGLPPTQASLNAIDGLAGAVDPTTNHVYIPGTYAGGTLMLDYDIVSKTATTQPMPVVANNSSWSGYTFVWNEARESFFLWGGRGSTGSSYFFEFKPRSANTWTKLDTRTIQQENDKLQGQYRWFTTFTQKCGHCPMCLMTTSLQQRKQNQQRQDQEAQGLG</sequence>
<protein>
    <submittedName>
        <fullName evidence="1">Uncharacterized protein</fullName>
    </submittedName>
</protein>
<evidence type="ECO:0000313" key="1">
    <source>
        <dbReference type="EMBL" id="KAG9071523.1"/>
    </source>
</evidence>
<comment type="caution">
    <text evidence="1">The sequence shown here is derived from an EMBL/GenBank/DDBJ whole genome shotgun (WGS) entry which is preliminary data.</text>
</comment>
<dbReference type="EMBL" id="JAHRHY010000002">
    <property type="protein sequence ID" value="KAG9071523.1"/>
    <property type="molecule type" value="Genomic_DNA"/>
</dbReference>
<dbReference type="Proteomes" id="UP000707451">
    <property type="component" value="Unassembled WGS sequence"/>
</dbReference>
<proteinExistence type="predicted"/>
<name>A0A9P7Y3E1_9FUNG</name>
<organism evidence="1 2">
    <name type="scientific">Linnemannia hyalina</name>
    <dbReference type="NCBI Taxonomy" id="64524"/>
    <lineage>
        <taxon>Eukaryota</taxon>
        <taxon>Fungi</taxon>
        <taxon>Fungi incertae sedis</taxon>
        <taxon>Mucoromycota</taxon>
        <taxon>Mortierellomycotina</taxon>
        <taxon>Mortierellomycetes</taxon>
        <taxon>Mortierellales</taxon>
        <taxon>Mortierellaceae</taxon>
        <taxon>Linnemannia</taxon>
    </lineage>
</organism>
<accession>A0A9P7Y3E1</accession>